<reference evidence="5 6" key="1">
    <citation type="submission" date="2023-09" db="EMBL/GenBank/DDBJ databases">
        <authorList>
            <person name="Rey-Velasco X."/>
        </authorList>
    </citation>
    <scope>NUCLEOTIDE SEQUENCE [LARGE SCALE GENOMIC DNA]</scope>
    <source>
        <strain evidence="5 6">W431</strain>
    </source>
</reference>
<evidence type="ECO:0000256" key="2">
    <source>
        <dbReference type="ARBA" id="ARBA00023125"/>
    </source>
</evidence>
<name>A0ABU3A1L7_9GAMM</name>
<dbReference type="Proteomes" id="UP001266357">
    <property type="component" value="Unassembled WGS sequence"/>
</dbReference>
<dbReference type="InterPro" id="IPR018060">
    <property type="entry name" value="HTH_AraC"/>
</dbReference>
<dbReference type="SUPFAM" id="SSF51182">
    <property type="entry name" value="RmlC-like cupins"/>
    <property type="match status" value="1"/>
</dbReference>
<dbReference type="SMART" id="SM00342">
    <property type="entry name" value="HTH_ARAC"/>
    <property type="match status" value="1"/>
</dbReference>
<evidence type="ECO:0000256" key="3">
    <source>
        <dbReference type="ARBA" id="ARBA00023163"/>
    </source>
</evidence>
<keyword evidence="2" id="KW-0238">DNA-binding</keyword>
<protein>
    <submittedName>
        <fullName evidence="5">AraC family transcriptional regulator</fullName>
    </submittedName>
</protein>
<comment type="caution">
    <text evidence="5">The sequence shown here is derived from an EMBL/GenBank/DDBJ whole genome shotgun (WGS) entry which is preliminary data.</text>
</comment>
<accession>A0ABU3A1L7</accession>
<evidence type="ECO:0000259" key="4">
    <source>
        <dbReference type="PROSITE" id="PS01124"/>
    </source>
</evidence>
<proteinExistence type="predicted"/>
<evidence type="ECO:0000313" key="5">
    <source>
        <dbReference type="EMBL" id="MDT0604071.1"/>
    </source>
</evidence>
<gene>
    <name evidence="5" type="ORF">RM573_10755</name>
</gene>
<evidence type="ECO:0000256" key="1">
    <source>
        <dbReference type="ARBA" id="ARBA00023015"/>
    </source>
</evidence>
<dbReference type="InterPro" id="IPR009057">
    <property type="entry name" value="Homeodomain-like_sf"/>
</dbReference>
<feature type="domain" description="HTH araC/xylS-type" evidence="4">
    <location>
        <begin position="184"/>
        <end position="282"/>
    </location>
</feature>
<dbReference type="SUPFAM" id="SSF46689">
    <property type="entry name" value="Homeodomain-like"/>
    <property type="match status" value="2"/>
</dbReference>
<dbReference type="Gene3D" id="1.10.10.60">
    <property type="entry name" value="Homeodomain-like"/>
    <property type="match status" value="2"/>
</dbReference>
<dbReference type="PANTHER" id="PTHR43280:SF27">
    <property type="entry name" value="TRANSCRIPTIONAL REGULATOR MTLR"/>
    <property type="match status" value="1"/>
</dbReference>
<organism evidence="5 6">
    <name type="scientific">Thalassotalea castellviae</name>
    <dbReference type="NCBI Taxonomy" id="3075612"/>
    <lineage>
        <taxon>Bacteria</taxon>
        <taxon>Pseudomonadati</taxon>
        <taxon>Pseudomonadota</taxon>
        <taxon>Gammaproteobacteria</taxon>
        <taxon>Alteromonadales</taxon>
        <taxon>Colwelliaceae</taxon>
        <taxon>Thalassotalea</taxon>
    </lineage>
</organism>
<dbReference type="PROSITE" id="PS01124">
    <property type="entry name" value="HTH_ARAC_FAMILY_2"/>
    <property type="match status" value="1"/>
</dbReference>
<dbReference type="EMBL" id="JAVRIF010000005">
    <property type="protein sequence ID" value="MDT0604071.1"/>
    <property type="molecule type" value="Genomic_DNA"/>
</dbReference>
<dbReference type="Pfam" id="PF12833">
    <property type="entry name" value="HTH_18"/>
    <property type="match status" value="1"/>
</dbReference>
<dbReference type="PANTHER" id="PTHR43280">
    <property type="entry name" value="ARAC-FAMILY TRANSCRIPTIONAL REGULATOR"/>
    <property type="match status" value="1"/>
</dbReference>
<keyword evidence="1" id="KW-0805">Transcription regulation</keyword>
<evidence type="ECO:0000313" key="6">
    <source>
        <dbReference type="Proteomes" id="UP001266357"/>
    </source>
</evidence>
<dbReference type="RefSeq" id="WP_311581521.1">
    <property type="nucleotide sequence ID" value="NZ_JAVRIF010000005.1"/>
</dbReference>
<keyword evidence="3" id="KW-0804">Transcription</keyword>
<dbReference type="InterPro" id="IPR011051">
    <property type="entry name" value="RmlC_Cupin_sf"/>
</dbReference>
<sequence length="288" mass="33433">MKLMFEKILPSENSSWRYWLYKLDNIEFNWHYHPEYEIALTLNSQGQRYVGDNIENYHELDMAFLGPHLPHTWSSSPAVIGKPQKVFVAQIPVRWLENLMLSMPDLADFKSLLELSRRGIKFSEDTVKKSAKIFAKMQQANASQRFIGLLEIFQLMLDDKDKQVLSSNGYNVSVTSDASTDKLDKVIRYIHENYTGKLPAAKVASLIHMSTNHFHRFFKQRTEQTFTEVVNQLRISKACSLLINSQRPIATISDTCGFNNIANFNRRFLQFKGMRPKEFRQIYAGKPV</sequence>
<keyword evidence="6" id="KW-1185">Reference proteome</keyword>